<dbReference type="EMBL" id="JBHSSM010000005">
    <property type="protein sequence ID" value="MFC6314172.1"/>
    <property type="molecule type" value="Genomic_DNA"/>
</dbReference>
<organism evidence="1 2">
    <name type="scientific">Lapidilactobacillus achengensis</name>
    <dbReference type="NCBI Taxonomy" id="2486000"/>
    <lineage>
        <taxon>Bacteria</taxon>
        <taxon>Bacillati</taxon>
        <taxon>Bacillota</taxon>
        <taxon>Bacilli</taxon>
        <taxon>Lactobacillales</taxon>
        <taxon>Lactobacillaceae</taxon>
        <taxon>Lapidilactobacillus</taxon>
    </lineage>
</organism>
<dbReference type="RefSeq" id="WP_125596527.1">
    <property type="nucleotide sequence ID" value="NZ_JBHSSM010000005.1"/>
</dbReference>
<sequence length="121" mass="12939">MLRSNAGRLSLWIEPRSPSRLLVKIEPICNRGGDAIGSVHLCGWNSVGVVLSLIPSGKAAKNNSTAEPHGPTRLLGRIELICNRGEGFDEVLLQASAQTIARFCGGTAIPTDVDYLVGIFR</sequence>
<proteinExistence type="predicted"/>
<comment type="caution">
    <text evidence="1">The sequence shown here is derived from an EMBL/GenBank/DDBJ whole genome shotgun (WGS) entry which is preliminary data.</text>
</comment>
<evidence type="ECO:0000313" key="2">
    <source>
        <dbReference type="Proteomes" id="UP001596310"/>
    </source>
</evidence>
<dbReference type="Proteomes" id="UP001596310">
    <property type="component" value="Unassembled WGS sequence"/>
</dbReference>
<protein>
    <submittedName>
        <fullName evidence="1">Uncharacterized protein</fullName>
    </submittedName>
</protein>
<keyword evidence="2" id="KW-1185">Reference proteome</keyword>
<name>A0ABW1UJS0_9LACO</name>
<gene>
    <name evidence="1" type="ORF">ACFQHW_01125</name>
</gene>
<accession>A0ABW1UJS0</accession>
<evidence type="ECO:0000313" key="1">
    <source>
        <dbReference type="EMBL" id="MFC6314172.1"/>
    </source>
</evidence>
<reference evidence="2" key="1">
    <citation type="journal article" date="2019" name="Int. J. Syst. Evol. Microbiol.">
        <title>The Global Catalogue of Microorganisms (GCM) 10K type strain sequencing project: providing services to taxonomists for standard genome sequencing and annotation.</title>
        <authorList>
            <consortium name="The Broad Institute Genomics Platform"/>
            <consortium name="The Broad Institute Genome Sequencing Center for Infectious Disease"/>
            <person name="Wu L."/>
            <person name="Ma J."/>
        </authorList>
    </citation>
    <scope>NUCLEOTIDE SEQUENCE [LARGE SCALE GENOMIC DNA]</scope>
    <source>
        <strain evidence="2">CCM 8897</strain>
    </source>
</reference>